<reference evidence="1" key="1">
    <citation type="submission" date="2023-03" db="EMBL/GenBank/DDBJ databases">
        <title>Massive genome expansion in bonnet fungi (Mycena s.s.) driven by repeated elements and novel gene families across ecological guilds.</title>
        <authorList>
            <consortium name="Lawrence Berkeley National Laboratory"/>
            <person name="Harder C.B."/>
            <person name="Miyauchi S."/>
            <person name="Viragh M."/>
            <person name="Kuo A."/>
            <person name="Thoen E."/>
            <person name="Andreopoulos B."/>
            <person name="Lu D."/>
            <person name="Skrede I."/>
            <person name="Drula E."/>
            <person name="Henrissat B."/>
            <person name="Morin E."/>
            <person name="Kohler A."/>
            <person name="Barry K."/>
            <person name="LaButti K."/>
            <person name="Morin E."/>
            <person name="Salamov A."/>
            <person name="Lipzen A."/>
            <person name="Mereny Z."/>
            <person name="Hegedus B."/>
            <person name="Baldrian P."/>
            <person name="Stursova M."/>
            <person name="Weitz H."/>
            <person name="Taylor A."/>
            <person name="Grigoriev I.V."/>
            <person name="Nagy L.G."/>
            <person name="Martin F."/>
            <person name="Kauserud H."/>
        </authorList>
    </citation>
    <scope>NUCLEOTIDE SEQUENCE</scope>
    <source>
        <strain evidence="1">CBHHK200</strain>
    </source>
</reference>
<organism evidence="1 2">
    <name type="scientific">Mycena alexandri</name>
    <dbReference type="NCBI Taxonomy" id="1745969"/>
    <lineage>
        <taxon>Eukaryota</taxon>
        <taxon>Fungi</taxon>
        <taxon>Dikarya</taxon>
        <taxon>Basidiomycota</taxon>
        <taxon>Agaricomycotina</taxon>
        <taxon>Agaricomycetes</taxon>
        <taxon>Agaricomycetidae</taxon>
        <taxon>Agaricales</taxon>
        <taxon>Marasmiineae</taxon>
        <taxon>Mycenaceae</taxon>
        <taxon>Mycena</taxon>
    </lineage>
</organism>
<evidence type="ECO:0000313" key="2">
    <source>
        <dbReference type="Proteomes" id="UP001218188"/>
    </source>
</evidence>
<dbReference type="Proteomes" id="UP001218188">
    <property type="component" value="Unassembled WGS sequence"/>
</dbReference>
<keyword evidence="2" id="KW-1185">Reference proteome</keyword>
<sequence>MFRLPQPESAPVVPVIDMQESSGALNRALRFFYPGAHANAATLEELTEVIEILVSRYDMQCVVPTVKQHLEKYHSSDPLAVYAIAVAYGWEDVARIAAKECLKHPLRELSADAPPSLGGLTAVAYHNLLQYHSLCGEAARSTTIVLPADFRLADGFRRCNTHHIASMSFSDSTLRNVANWCAEYLRDTGPLLAMTPSARVHEQPAFYDALANAKCTLCGAFNSYLRFLTVQWAAQLEEKINTVELKF</sequence>
<comment type="caution">
    <text evidence="1">The sequence shown here is derived from an EMBL/GenBank/DDBJ whole genome shotgun (WGS) entry which is preliminary data.</text>
</comment>
<evidence type="ECO:0000313" key="1">
    <source>
        <dbReference type="EMBL" id="KAJ7034331.1"/>
    </source>
</evidence>
<name>A0AAD6SWG5_9AGAR</name>
<dbReference type="EMBL" id="JARJCM010000058">
    <property type="protein sequence ID" value="KAJ7034331.1"/>
    <property type="molecule type" value="Genomic_DNA"/>
</dbReference>
<proteinExistence type="predicted"/>
<protein>
    <submittedName>
        <fullName evidence="1">Uncharacterized protein</fullName>
    </submittedName>
</protein>
<gene>
    <name evidence="1" type="ORF">C8F04DRAFT_1260097</name>
</gene>
<accession>A0AAD6SWG5</accession>
<dbReference type="AlphaFoldDB" id="A0AAD6SWG5"/>